<sequence length="247" mass="27531">MATWQKALVRAPWQVVRIPTKPHHLSHFGPVAMSSPQNGGYVNVACSNSVTLILLVVGKGSIVSQLTLAYRFEHVVEAGGPFLWWPSSPRIPIPDHVSDTVLFSRMDCALRALVERGSTHPKTRVTPSRAATKRLCFFSMCKTKARQYADQALITFRPTEVFANKVVDRFEDALFTLPVVAEARKEHVNKIRKLGGVILANVAILNMSWQGFLRAHVPLFVGYEVKDLSLWDGKLVQANSHIENHGI</sequence>
<reference evidence="1" key="1">
    <citation type="journal article" date="2022" name="New Phytol.">
        <title>Evolutionary transition to the ectomycorrhizal habit in the genomes of a hyperdiverse lineage of mushroom-forming fungi.</title>
        <authorList>
            <person name="Looney B."/>
            <person name="Miyauchi S."/>
            <person name="Morin E."/>
            <person name="Drula E."/>
            <person name="Courty P.E."/>
            <person name="Kohler A."/>
            <person name="Kuo A."/>
            <person name="LaButti K."/>
            <person name="Pangilinan J."/>
            <person name="Lipzen A."/>
            <person name="Riley R."/>
            <person name="Andreopoulos W."/>
            <person name="He G."/>
            <person name="Johnson J."/>
            <person name="Nolan M."/>
            <person name="Tritt A."/>
            <person name="Barry K.W."/>
            <person name="Grigoriev I.V."/>
            <person name="Nagy L.G."/>
            <person name="Hibbett D."/>
            <person name="Henrissat B."/>
            <person name="Matheny P.B."/>
            <person name="Labbe J."/>
            <person name="Martin F.M."/>
        </authorList>
    </citation>
    <scope>NUCLEOTIDE SEQUENCE</scope>
    <source>
        <strain evidence="1">BPL690</strain>
    </source>
</reference>
<accession>A0AAD4M112</accession>
<comment type="caution">
    <text evidence="1">The sequence shown here is derived from an EMBL/GenBank/DDBJ whole genome shotgun (WGS) entry which is preliminary data.</text>
</comment>
<dbReference type="Proteomes" id="UP001203297">
    <property type="component" value="Unassembled WGS sequence"/>
</dbReference>
<evidence type="ECO:0000313" key="1">
    <source>
        <dbReference type="EMBL" id="KAI0298159.1"/>
    </source>
</evidence>
<dbReference type="EMBL" id="WTXG01000030">
    <property type="protein sequence ID" value="KAI0298159.1"/>
    <property type="molecule type" value="Genomic_DNA"/>
</dbReference>
<protein>
    <submittedName>
        <fullName evidence="1">Uncharacterized protein</fullName>
    </submittedName>
</protein>
<organism evidence="1 2">
    <name type="scientific">Multifurca ochricompacta</name>
    <dbReference type="NCBI Taxonomy" id="376703"/>
    <lineage>
        <taxon>Eukaryota</taxon>
        <taxon>Fungi</taxon>
        <taxon>Dikarya</taxon>
        <taxon>Basidiomycota</taxon>
        <taxon>Agaricomycotina</taxon>
        <taxon>Agaricomycetes</taxon>
        <taxon>Russulales</taxon>
        <taxon>Russulaceae</taxon>
        <taxon>Multifurca</taxon>
    </lineage>
</organism>
<name>A0AAD4M112_9AGAM</name>
<gene>
    <name evidence="1" type="ORF">B0F90DRAFT_1669194</name>
</gene>
<dbReference type="AlphaFoldDB" id="A0AAD4M112"/>
<evidence type="ECO:0000313" key="2">
    <source>
        <dbReference type="Proteomes" id="UP001203297"/>
    </source>
</evidence>
<keyword evidence="2" id="KW-1185">Reference proteome</keyword>
<proteinExistence type="predicted"/>